<dbReference type="PANTHER" id="PTHR34404:SF2">
    <property type="entry name" value="CONSERVED SERINE RICH PROTEIN"/>
    <property type="match status" value="1"/>
</dbReference>
<feature type="compositionally biased region" description="Basic and acidic residues" evidence="1">
    <location>
        <begin position="80"/>
        <end position="89"/>
    </location>
</feature>
<evidence type="ECO:0000259" key="2">
    <source>
        <dbReference type="SMART" id="SM00834"/>
    </source>
</evidence>
<gene>
    <name evidence="3" type="ORF">BKA15_004926</name>
</gene>
<dbReference type="Proteomes" id="UP000569914">
    <property type="component" value="Unassembled WGS sequence"/>
</dbReference>
<sequence length="127" mass="12622">MPTYQYRCTACTNELEIVQKFTDSPLTTCPECSGSLRKVFNAVGVVFKGSGFYRTDSRSDGKSGGSGTKSEAASGSSGESKSDSSKKADSSTSSSSSSDSGSAKSGSSTSSSSGTSSSGSKVSAGAA</sequence>
<keyword evidence="4" id="KW-1185">Reference proteome</keyword>
<dbReference type="AlphaFoldDB" id="A0A7Y9IBE1"/>
<dbReference type="NCBIfam" id="TIGR02605">
    <property type="entry name" value="CxxC_CxxC_SSSS"/>
    <property type="match status" value="1"/>
</dbReference>
<evidence type="ECO:0000313" key="3">
    <source>
        <dbReference type="EMBL" id="NYE73597.1"/>
    </source>
</evidence>
<dbReference type="RefSeq" id="WP_179755208.1">
    <property type="nucleotide sequence ID" value="NZ_JACCBU010000001.1"/>
</dbReference>
<feature type="compositionally biased region" description="Low complexity" evidence="1">
    <location>
        <begin position="68"/>
        <end position="79"/>
    </location>
</feature>
<comment type="caution">
    <text evidence="3">The sequence shown here is derived from an EMBL/GenBank/DDBJ whole genome shotgun (WGS) entry which is preliminary data.</text>
</comment>
<protein>
    <submittedName>
        <fullName evidence="3">Putative FmdB family regulatory protein</fullName>
    </submittedName>
</protein>
<evidence type="ECO:0000256" key="1">
    <source>
        <dbReference type="SAM" id="MobiDB-lite"/>
    </source>
</evidence>
<dbReference type="SMART" id="SM00834">
    <property type="entry name" value="CxxC_CXXC_SSSS"/>
    <property type="match status" value="1"/>
</dbReference>
<name>A0A7Y9IBE1_9ACTN</name>
<organism evidence="3 4">
    <name type="scientific">Microlunatus parietis</name>
    <dbReference type="NCBI Taxonomy" id="682979"/>
    <lineage>
        <taxon>Bacteria</taxon>
        <taxon>Bacillati</taxon>
        <taxon>Actinomycetota</taxon>
        <taxon>Actinomycetes</taxon>
        <taxon>Propionibacteriales</taxon>
        <taxon>Propionibacteriaceae</taxon>
        <taxon>Microlunatus</taxon>
    </lineage>
</organism>
<feature type="compositionally biased region" description="Low complexity" evidence="1">
    <location>
        <begin position="90"/>
        <end position="127"/>
    </location>
</feature>
<feature type="region of interest" description="Disordered" evidence="1">
    <location>
        <begin position="51"/>
        <end position="127"/>
    </location>
</feature>
<dbReference type="Pfam" id="PF09723">
    <property type="entry name" value="Zn_ribbon_8"/>
    <property type="match status" value="1"/>
</dbReference>
<dbReference type="PANTHER" id="PTHR34404">
    <property type="entry name" value="REGULATORY PROTEIN, FMDB FAMILY"/>
    <property type="match status" value="1"/>
</dbReference>
<evidence type="ECO:0000313" key="4">
    <source>
        <dbReference type="Proteomes" id="UP000569914"/>
    </source>
</evidence>
<accession>A0A7Y9IBE1</accession>
<reference evidence="3 4" key="1">
    <citation type="submission" date="2020-07" db="EMBL/GenBank/DDBJ databases">
        <title>Sequencing the genomes of 1000 actinobacteria strains.</title>
        <authorList>
            <person name="Klenk H.-P."/>
        </authorList>
    </citation>
    <scope>NUCLEOTIDE SEQUENCE [LARGE SCALE GENOMIC DNA]</scope>
    <source>
        <strain evidence="3 4">DSM 22083</strain>
    </source>
</reference>
<dbReference type="EMBL" id="JACCBU010000001">
    <property type="protein sequence ID" value="NYE73597.1"/>
    <property type="molecule type" value="Genomic_DNA"/>
</dbReference>
<feature type="domain" description="Putative regulatory protein FmdB zinc ribbon" evidence="2">
    <location>
        <begin position="1"/>
        <end position="41"/>
    </location>
</feature>
<dbReference type="InterPro" id="IPR013429">
    <property type="entry name" value="Regulatory_FmdB_Zinc_ribbon"/>
</dbReference>
<proteinExistence type="predicted"/>